<feature type="region of interest" description="Disordered" evidence="1">
    <location>
        <begin position="1"/>
        <end position="120"/>
    </location>
</feature>
<proteinExistence type="predicted"/>
<organism evidence="2 3">
    <name type="scientific">Perkinsus olseni</name>
    <name type="common">Perkinsus atlanticus</name>
    <dbReference type="NCBI Taxonomy" id="32597"/>
    <lineage>
        <taxon>Eukaryota</taxon>
        <taxon>Sar</taxon>
        <taxon>Alveolata</taxon>
        <taxon>Perkinsozoa</taxon>
        <taxon>Perkinsea</taxon>
        <taxon>Perkinsida</taxon>
        <taxon>Perkinsidae</taxon>
        <taxon>Perkinsus</taxon>
    </lineage>
</organism>
<feature type="compositionally biased region" description="Basic and acidic residues" evidence="1">
    <location>
        <begin position="27"/>
        <end position="41"/>
    </location>
</feature>
<dbReference type="AlphaFoldDB" id="A0A7J6Q2U3"/>
<gene>
    <name evidence="2" type="ORF">FOZ63_001255</name>
</gene>
<evidence type="ECO:0000256" key="1">
    <source>
        <dbReference type="SAM" id="MobiDB-lite"/>
    </source>
</evidence>
<feature type="region of interest" description="Disordered" evidence="1">
    <location>
        <begin position="164"/>
        <end position="230"/>
    </location>
</feature>
<keyword evidence="3" id="KW-1185">Reference proteome</keyword>
<dbReference type="Proteomes" id="UP000553632">
    <property type="component" value="Unassembled WGS sequence"/>
</dbReference>
<sequence>MNSPSPSPTSEEHVGSHTKRKSLLMKRSFDAEVETEVKIDTESEPDNLDSTSKGVSHDENTTDGVNDSNSIAASPSFSDRTVTVSEESYVTGQANSETEASWRQGLSETSSVIPRSPVSSDVTEYIASTTGGIYYVHDERSQPVTSSVQKEDTVAPVVSEGFPAVPHDATFEPASVEHTTHSSSRGDNVDDHHNSTEVTGVVRYETATNSARESSYDDYPTIEDTGVANI</sequence>
<protein>
    <submittedName>
        <fullName evidence="2">Uncharacterized protein</fullName>
    </submittedName>
</protein>
<feature type="compositionally biased region" description="Polar residues" evidence="1">
    <location>
        <begin position="62"/>
        <end position="120"/>
    </location>
</feature>
<comment type="caution">
    <text evidence="2">The sequence shown here is derived from an EMBL/GenBank/DDBJ whole genome shotgun (WGS) entry which is preliminary data.</text>
</comment>
<reference evidence="2 3" key="1">
    <citation type="submission" date="2020-04" db="EMBL/GenBank/DDBJ databases">
        <title>Perkinsus olseni comparative genomics.</title>
        <authorList>
            <person name="Bogema D.R."/>
        </authorList>
    </citation>
    <scope>NUCLEOTIDE SEQUENCE [LARGE SCALE GENOMIC DNA]</scope>
    <source>
        <strain evidence="2 3">ATCC PRA-207</strain>
    </source>
</reference>
<feature type="non-terminal residue" evidence="2">
    <location>
        <position position="230"/>
    </location>
</feature>
<evidence type="ECO:0000313" key="2">
    <source>
        <dbReference type="EMBL" id="KAF4702482.1"/>
    </source>
</evidence>
<name>A0A7J6Q2U3_PEROL</name>
<accession>A0A7J6Q2U3</accession>
<dbReference type="EMBL" id="JABANO010036031">
    <property type="protein sequence ID" value="KAF4702482.1"/>
    <property type="molecule type" value="Genomic_DNA"/>
</dbReference>
<evidence type="ECO:0000313" key="3">
    <source>
        <dbReference type="Proteomes" id="UP000553632"/>
    </source>
</evidence>